<evidence type="ECO:0000256" key="3">
    <source>
        <dbReference type="ARBA" id="ARBA00010072"/>
    </source>
</evidence>
<dbReference type="CDD" id="cd06261">
    <property type="entry name" value="TM_PBP2"/>
    <property type="match status" value="1"/>
</dbReference>
<evidence type="ECO:0000313" key="15">
    <source>
        <dbReference type="EMBL" id="KQH84411.1"/>
    </source>
</evidence>
<keyword evidence="9 13" id="KW-0472">Membrane</keyword>
<evidence type="ECO:0000256" key="4">
    <source>
        <dbReference type="ARBA" id="ARBA00022448"/>
    </source>
</evidence>
<dbReference type="InterPro" id="IPR010065">
    <property type="entry name" value="AA_ABC_transptr_permease_3TM"/>
</dbReference>
<evidence type="ECO:0000256" key="11">
    <source>
        <dbReference type="ARBA" id="ARBA00062718"/>
    </source>
</evidence>
<proteinExistence type="inferred from homology"/>
<feature type="transmembrane region" description="Helical" evidence="13">
    <location>
        <begin position="55"/>
        <end position="75"/>
    </location>
</feature>
<comment type="subcellular location">
    <subcellularLocation>
        <location evidence="2">Cell inner membrane</location>
        <topology evidence="2">Multi-pass membrane protein</topology>
    </subcellularLocation>
    <subcellularLocation>
        <location evidence="13">Cell membrane</location>
        <topology evidence="13">Multi-pass membrane protein</topology>
    </subcellularLocation>
</comment>
<dbReference type="Gene3D" id="1.10.3720.10">
    <property type="entry name" value="MetI-like"/>
    <property type="match status" value="1"/>
</dbReference>
<dbReference type="Pfam" id="PF00528">
    <property type="entry name" value="BPD_transp_1"/>
    <property type="match status" value="1"/>
</dbReference>
<sequence>MRWRVIRQYSVGLCTLLLTGCSQYQWGWYVLDPFTAQGVRNLTFLIAGFGDTLRLSLLSMVLAMGLGLMVALPALSPRRTLRQANRVYVEVVRAIPLLVLLLWIYYGLPVLFDLSLNHFTAGVMALSLAESAFMAEVFRGGIQAIDRGQHEAAQALGLRDWQKMRLVILPQALRHILPPLGNQFIYILKMSSLVSVIGLSDLTRRANELVVTEYLPLEIYTFLVLEYLILILLVSYGVRRLEKKLALPQ</sequence>
<keyword evidence="6 13" id="KW-0812">Transmembrane</keyword>
<dbReference type="FunFam" id="1.10.3720.10:FF:000006">
    <property type="entry name" value="Glutamate/aspartate ABC transporter, permease protein GltK"/>
    <property type="match status" value="1"/>
</dbReference>
<comment type="function">
    <text evidence="1">Part of the binding-protein-dependent transport system for glutamine; probably responsible for the translocation of the substrate across the membrane.</text>
</comment>
<evidence type="ECO:0000256" key="10">
    <source>
        <dbReference type="ARBA" id="ARBA00060298"/>
    </source>
</evidence>
<dbReference type="NCBIfam" id="TIGR01726">
    <property type="entry name" value="HEQRo_perm_3TM"/>
    <property type="match status" value="1"/>
</dbReference>
<dbReference type="InterPro" id="IPR043429">
    <property type="entry name" value="ArtM/GltK/GlnP/TcyL/YhdX-like"/>
</dbReference>
<dbReference type="InterPro" id="IPR035906">
    <property type="entry name" value="MetI-like_sf"/>
</dbReference>
<dbReference type="GO" id="GO:0022857">
    <property type="term" value="F:transmembrane transporter activity"/>
    <property type="evidence" value="ECO:0007669"/>
    <property type="project" value="InterPro"/>
</dbReference>
<protein>
    <recommendedName>
        <fullName evidence="12">Glutamate/aspartate import permease protein GltK</fullName>
    </recommendedName>
</protein>
<accession>A0A0Q2SAL2</accession>
<keyword evidence="16" id="KW-1185">Reference proteome</keyword>
<evidence type="ECO:0000256" key="13">
    <source>
        <dbReference type="RuleBase" id="RU363032"/>
    </source>
</evidence>
<organism evidence="15 16">
    <name type="scientific">Vibrio furnissii</name>
    <dbReference type="NCBI Taxonomy" id="29494"/>
    <lineage>
        <taxon>Bacteria</taxon>
        <taxon>Pseudomonadati</taxon>
        <taxon>Pseudomonadota</taxon>
        <taxon>Gammaproteobacteria</taxon>
        <taxon>Vibrionales</taxon>
        <taxon>Vibrionaceae</taxon>
        <taxon>Vibrio</taxon>
    </lineage>
</organism>
<dbReference type="GO" id="GO:0006865">
    <property type="term" value="P:amino acid transport"/>
    <property type="evidence" value="ECO:0007669"/>
    <property type="project" value="UniProtKB-KW"/>
</dbReference>
<dbReference type="PROSITE" id="PS50928">
    <property type="entry name" value="ABC_TM1"/>
    <property type="match status" value="1"/>
</dbReference>
<feature type="transmembrane region" description="Helical" evidence="13">
    <location>
        <begin position="87"/>
        <end position="106"/>
    </location>
</feature>
<evidence type="ECO:0000256" key="7">
    <source>
        <dbReference type="ARBA" id="ARBA00022970"/>
    </source>
</evidence>
<dbReference type="SUPFAM" id="SSF161098">
    <property type="entry name" value="MetI-like"/>
    <property type="match status" value="1"/>
</dbReference>
<dbReference type="GO" id="GO:0043190">
    <property type="term" value="C:ATP-binding cassette (ABC) transporter complex"/>
    <property type="evidence" value="ECO:0007669"/>
    <property type="project" value="InterPro"/>
</dbReference>
<evidence type="ECO:0000256" key="12">
    <source>
        <dbReference type="ARBA" id="ARBA00073645"/>
    </source>
</evidence>
<evidence type="ECO:0000256" key="6">
    <source>
        <dbReference type="ARBA" id="ARBA00022692"/>
    </source>
</evidence>
<evidence type="ECO:0000256" key="2">
    <source>
        <dbReference type="ARBA" id="ARBA00004429"/>
    </source>
</evidence>
<name>A0A0Q2SAL2_VIBFU</name>
<dbReference type="PANTHER" id="PTHR30614">
    <property type="entry name" value="MEMBRANE COMPONENT OF AMINO ACID ABC TRANSPORTER"/>
    <property type="match status" value="1"/>
</dbReference>
<reference evidence="15 16" key="1">
    <citation type="submission" date="2015-08" db="EMBL/GenBank/DDBJ databases">
        <title>Antibacterial properties of a collection of Vibrionaceae strains.</title>
        <authorList>
            <person name="Giubergia S."/>
        </authorList>
    </citation>
    <scope>NUCLEOTIDE SEQUENCE [LARGE SCALE GENOMIC DNA]</scope>
    <source>
        <strain evidence="15 16">S0821</strain>
    </source>
</reference>
<evidence type="ECO:0000256" key="8">
    <source>
        <dbReference type="ARBA" id="ARBA00022989"/>
    </source>
</evidence>
<dbReference type="AlphaFoldDB" id="A0A0Q2SAL2"/>
<evidence type="ECO:0000256" key="5">
    <source>
        <dbReference type="ARBA" id="ARBA00022475"/>
    </source>
</evidence>
<keyword evidence="5" id="KW-1003">Cell membrane</keyword>
<dbReference type="PANTHER" id="PTHR30614:SF20">
    <property type="entry name" value="GLUTAMINE TRANSPORT SYSTEM PERMEASE PROTEIN GLNP"/>
    <property type="match status" value="1"/>
</dbReference>
<comment type="subunit">
    <text evidence="11">The complex is composed of two ATP-binding proteins (GltL), two transmembrane proteins (GltJ and GltK) and a solute-binding protein (GltI).</text>
</comment>
<comment type="function">
    <text evidence="10">Part of the ABC transporter complex GltIJKL involved in glutamate and aspartate uptake. Probably responsible for the translocation of the substrate across the membrane.</text>
</comment>
<dbReference type="InterPro" id="IPR000515">
    <property type="entry name" value="MetI-like"/>
</dbReference>
<comment type="similarity">
    <text evidence="3">Belongs to the binding-protein-dependent transport system permease family. HisMQ subfamily.</text>
</comment>
<dbReference type="PROSITE" id="PS51257">
    <property type="entry name" value="PROKAR_LIPOPROTEIN"/>
    <property type="match status" value="1"/>
</dbReference>
<evidence type="ECO:0000256" key="1">
    <source>
        <dbReference type="ARBA" id="ARBA00003159"/>
    </source>
</evidence>
<evidence type="ECO:0000313" key="16">
    <source>
        <dbReference type="Proteomes" id="UP000051221"/>
    </source>
</evidence>
<evidence type="ECO:0000256" key="9">
    <source>
        <dbReference type="ARBA" id="ARBA00023136"/>
    </source>
</evidence>
<dbReference type="InParanoid" id="A0A0Q2SAL2"/>
<keyword evidence="8 13" id="KW-1133">Transmembrane helix</keyword>
<keyword evidence="4 13" id="KW-0813">Transport</keyword>
<keyword evidence="7" id="KW-0029">Amino-acid transport</keyword>
<feature type="domain" description="ABC transmembrane type-1" evidence="14">
    <location>
        <begin position="49"/>
        <end position="238"/>
    </location>
</feature>
<evidence type="ECO:0000259" key="14">
    <source>
        <dbReference type="PROSITE" id="PS50928"/>
    </source>
</evidence>
<feature type="transmembrane region" description="Helical" evidence="13">
    <location>
        <begin position="219"/>
        <end position="238"/>
    </location>
</feature>
<gene>
    <name evidence="15" type="ORF">AMR76_17890</name>
</gene>
<dbReference type="EMBL" id="LKHS01000018">
    <property type="protein sequence ID" value="KQH84411.1"/>
    <property type="molecule type" value="Genomic_DNA"/>
</dbReference>
<comment type="caution">
    <text evidence="15">The sequence shown here is derived from an EMBL/GenBank/DDBJ whole genome shotgun (WGS) entry which is preliminary data.</text>
</comment>
<dbReference type="Proteomes" id="UP000051221">
    <property type="component" value="Unassembled WGS sequence"/>
</dbReference>